<protein>
    <submittedName>
        <fullName evidence="1">Uncharacterized protein</fullName>
    </submittedName>
</protein>
<accession>A0A4U5PEB7</accession>
<gene>
    <name evidence="1" type="ORF">L596_008963</name>
</gene>
<keyword evidence="2" id="KW-1185">Reference proteome</keyword>
<sequence length="90" mass="9929">MCVKTKVAGSVSTAWVCSKRSQPVRSESHFGAEGATYSGTQLSNTRGGRLEATSFKSRSGRSRHAGSSKGRFLCFFCFRWDRTQSRETVV</sequence>
<reference evidence="1 2" key="1">
    <citation type="journal article" date="2015" name="Genome Biol.">
        <title>Comparative genomics of Steinernema reveals deeply conserved gene regulatory networks.</title>
        <authorList>
            <person name="Dillman A.R."/>
            <person name="Macchietto M."/>
            <person name="Porter C.F."/>
            <person name="Rogers A."/>
            <person name="Williams B."/>
            <person name="Antoshechkin I."/>
            <person name="Lee M.M."/>
            <person name="Goodwin Z."/>
            <person name="Lu X."/>
            <person name="Lewis E.E."/>
            <person name="Goodrich-Blair H."/>
            <person name="Stock S.P."/>
            <person name="Adams B.J."/>
            <person name="Sternberg P.W."/>
            <person name="Mortazavi A."/>
        </authorList>
    </citation>
    <scope>NUCLEOTIDE SEQUENCE [LARGE SCALE GENOMIC DNA]</scope>
    <source>
        <strain evidence="1 2">ALL</strain>
    </source>
</reference>
<evidence type="ECO:0000313" key="1">
    <source>
        <dbReference type="EMBL" id="TKR94706.1"/>
    </source>
</evidence>
<proteinExistence type="predicted"/>
<evidence type="ECO:0000313" key="2">
    <source>
        <dbReference type="Proteomes" id="UP000298663"/>
    </source>
</evidence>
<organism evidence="1 2">
    <name type="scientific">Steinernema carpocapsae</name>
    <name type="common">Entomopathogenic nematode</name>
    <dbReference type="NCBI Taxonomy" id="34508"/>
    <lineage>
        <taxon>Eukaryota</taxon>
        <taxon>Metazoa</taxon>
        <taxon>Ecdysozoa</taxon>
        <taxon>Nematoda</taxon>
        <taxon>Chromadorea</taxon>
        <taxon>Rhabditida</taxon>
        <taxon>Tylenchina</taxon>
        <taxon>Panagrolaimomorpha</taxon>
        <taxon>Strongyloidoidea</taxon>
        <taxon>Steinernematidae</taxon>
        <taxon>Steinernema</taxon>
    </lineage>
</organism>
<dbReference type="AlphaFoldDB" id="A0A4U5PEB7"/>
<dbReference type="EMBL" id="AZBU02000002">
    <property type="protein sequence ID" value="TKR94706.1"/>
    <property type="molecule type" value="Genomic_DNA"/>
</dbReference>
<dbReference type="Proteomes" id="UP000298663">
    <property type="component" value="Unassembled WGS sequence"/>
</dbReference>
<reference evidence="1 2" key="2">
    <citation type="journal article" date="2019" name="G3 (Bethesda)">
        <title>Hybrid Assembly of the Genome of the Entomopathogenic Nematode Steinernema carpocapsae Identifies the X-Chromosome.</title>
        <authorList>
            <person name="Serra L."/>
            <person name="Macchietto M."/>
            <person name="Macias-Munoz A."/>
            <person name="McGill C.J."/>
            <person name="Rodriguez I.M."/>
            <person name="Rodriguez B."/>
            <person name="Murad R."/>
            <person name="Mortazavi A."/>
        </authorList>
    </citation>
    <scope>NUCLEOTIDE SEQUENCE [LARGE SCALE GENOMIC DNA]</scope>
    <source>
        <strain evidence="1 2">ALL</strain>
    </source>
</reference>
<name>A0A4U5PEB7_STECR</name>
<comment type="caution">
    <text evidence="1">The sequence shown here is derived from an EMBL/GenBank/DDBJ whole genome shotgun (WGS) entry which is preliminary data.</text>
</comment>